<dbReference type="Proteomes" id="UP000726737">
    <property type="component" value="Unassembled WGS sequence"/>
</dbReference>
<feature type="region of interest" description="Disordered" evidence="1">
    <location>
        <begin position="1"/>
        <end position="25"/>
    </location>
</feature>
<gene>
    <name evidence="2" type="ORF">BG011_000841</name>
</gene>
<evidence type="ECO:0000313" key="3">
    <source>
        <dbReference type="Proteomes" id="UP000726737"/>
    </source>
</evidence>
<dbReference type="InterPro" id="IPR032675">
    <property type="entry name" value="LRR_dom_sf"/>
</dbReference>
<organism evidence="2 3">
    <name type="scientific">Mortierella polycephala</name>
    <dbReference type="NCBI Taxonomy" id="41804"/>
    <lineage>
        <taxon>Eukaryota</taxon>
        <taxon>Fungi</taxon>
        <taxon>Fungi incertae sedis</taxon>
        <taxon>Mucoromycota</taxon>
        <taxon>Mortierellomycotina</taxon>
        <taxon>Mortierellomycetes</taxon>
        <taxon>Mortierellales</taxon>
        <taxon>Mortierellaceae</taxon>
        <taxon>Mortierella</taxon>
    </lineage>
</organism>
<name>A0A9P6QEF1_9FUNG</name>
<proteinExistence type="predicted"/>
<dbReference type="SUPFAM" id="SSF52047">
    <property type="entry name" value="RNI-like"/>
    <property type="match status" value="1"/>
</dbReference>
<dbReference type="EMBL" id="JAAAJA010000012">
    <property type="protein sequence ID" value="KAG0266789.1"/>
    <property type="molecule type" value="Genomic_DNA"/>
</dbReference>
<feature type="region of interest" description="Disordered" evidence="1">
    <location>
        <begin position="318"/>
        <end position="353"/>
    </location>
</feature>
<feature type="compositionally biased region" description="Acidic residues" evidence="1">
    <location>
        <begin position="321"/>
        <end position="335"/>
    </location>
</feature>
<comment type="caution">
    <text evidence="2">The sequence shown here is derived from an EMBL/GenBank/DDBJ whole genome shotgun (WGS) entry which is preliminary data.</text>
</comment>
<dbReference type="Gene3D" id="3.80.10.10">
    <property type="entry name" value="Ribonuclease Inhibitor"/>
    <property type="match status" value="1"/>
</dbReference>
<keyword evidence="3" id="KW-1185">Reference proteome</keyword>
<dbReference type="OrthoDB" id="2449938at2759"/>
<dbReference type="AlphaFoldDB" id="A0A9P6QEF1"/>
<feature type="compositionally biased region" description="Low complexity" evidence="1">
    <location>
        <begin position="14"/>
        <end position="25"/>
    </location>
</feature>
<evidence type="ECO:0000256" key="1">
    <source>
        <dbReference type="SAM" id="MobiDB-lite"/>
    </source>
</evidence>
<protein>
    <recommendedName>
        <fullName evidence="4">F-box domain-containing protein</fullName>
    </recommendedName>
</protein>
<evidence type="ECO:0000313" key="2">
    <source>
        <dbReference type="EMBL" id="KAG0266789.1"/>
    </source>
</evidence>
<accession>A0A9P6QEF1</accession>
<sequence length="710" mass="80540">MGGPDAPLNMHPFSSSTSSSSSNDRISTSINPLRLKHTIFDIPELFPLICAYLSSHDLLQCILVSRHFHTLCIPILYSNIDIHNAFQFYRFRSSASQNALVQNGRYVRTLRTLYYSVLKSFLCEKVDCTNLIRLEFPRTCRFSDPIMPRELVKEAESGTALDGDGCSDEDTLVCGTIRYRTEDIATMVEQNTVTRARNMFGLLDETVLVDFMKKCPRLSVFTMVGFPFDNDLLVRRIADQLGHKSISTTVDNAATTTKDSTIPHTPSWDIVQPKRGLRKLELTNLHYCQVRTRTIEYLMNHCTPDLEVLLLSISHGSTVEPDAEDTDTEDTDTNDDTGAFKEDTAGTQPHQWDEMDTEKAWNLRQLVIAGALSGSQKKSLFWLPLLRRCTQLQSISMDLFTDTAIEQLASVLRQYCPQVNDMSLRCLTGRPLEDTQIRNLSLASSSWRHLTMLHFHGLGPLSIAALIKHSSRTLETLILEECDGFCSEDIQLVLSSCPNLRIFQAMTSNGKEFSSTVYLDARDMVDSPWVCHGLEQLKLVITGIARPDLKMDQYGVPLRGLLNDGTIEGYELQRIVYGQLGRLTRLQKLWLGHDTQDLDDEENYHQTDVVGQWQFIDPDEQFECVEFSLKSGLDLLRGLKELKVLNLDRLHTRIGLNEVQWMVKEWPKLKKVVGLVVHGEKVPKHVQWLYDNHPEIALPSVLGSFSTTFS</sequence>
<reference evidence="2" key="1">
    <citation type="journal article" date="2020" name="Fungal Divers.">
        <title>Resolving the Mortierellaceae phylogeny through synthesis of multi-gene phylogenetics and phylogenomics.</title>
        <authorList>
            <person name="Vandepol N."/>
            <person name="Liber J."/>
            <person name="Desiro A."/>
            <person name="Na H."/>
            <person name="Kennedy M."/>
            <person name="Barry K."/>
            <person name="Grigoriev I.V."/>
            <person name="Miller A.N."/>
            <person name="O'Donnell K."/>
            <person name="Stajich J.E."/>
            <person name="Bonito G."/>
        </authorList>
    </citation>
    <scope>NUCLEOTIDE SEQUENCE</scope>
    <source>
        <strain evidence="2">KOD948</strain>
    </source>
</reference>
<dbReference type="SUPFAM" id="SSF81383">
    <property type="entry name" value="F-box domain"/>
    <property type="match status" value="1"/>
</dbReference>
<evidence type="ECO:0008006" key="4">
    <source>
        <dbReference type="Google" id="ProtNLM"/>
    </source>
</evidence>
<dbReference type="InterPro" id="IPR036047">
    <property type="entry name" value="F-box-like_dom_sf"/>
</dbReference>